<dbReference type="InterPro" id="IPR053185">
    <property type="entry name" value="SET_domain_protein"/>
</dbReference>
<proteinExistence type="predicted"/>
<evidence type="ECO:0000313" key="2">
    <source>
        <dbReference type="EMBL" id="KAJ9480663.1"/>
    </source>
</evidence>
<name>A0AAI9T5A2_PENTH</name>
<evidence type="ECO:0000313" key="3">
    <source>
        <dbReference type="Proteomes" id="UP001227192"/>
    </source>
</evidence>
<accession>A0AAI9T5A2</accession>
<gene>
    <name evidence="2" type="ORF">VN97_g12880</name>
</gene>
<comment type="caution">
    <text evidence="2">The sequence shown here is derived from an EMBL/GenBank/DDBJ whole genome shotgun (WGS) entry which is preliminary data.</text>
</comment>
<dbReference type="SUPFAM" id="SSF82199">
    <property type="entry name" value="SET domain"/>
    <property type="match status" value="1"/>
</dbReference>
<evidence type="ECO:0000259" key="1">
    <source>
        <dbReference type="PROSITE" id="PS50280"/>
    </source>
</evidence>
<dbReference type="Gene3D" id="2.170.270.10">
    <property type="entry name" value="SET domain"/>
    <property type="match status" value="1"/>
</dbReference>
<reference evidence="2" key="1">
    <citation type="submission" date="2015-06" db="EMBL/GenBank/DDBJ databases">
        <authorList>
            <person name="Nguyen H."/>
        </authorList>
    </citation>
    <scope>NUCLEOTIDE SEQUENCE</scope>
    <source>
        <strain evidence="2">DAOM 180753</strain>
    </source>
</reference>
<dbReference type="EMBL" id="LACB01001198">
    <property type="protein sequence ID" value="KAJ9480663.1"/>
    <property type="molecule type" value="Genomic_DNA"/>
</dbReference>
<dbReference type="SMART" id="SM00317">
    <property type="entry name" value="SET"/>
    <property type="match status" value="1"/>
</dbReference>
<dbReference type="PANTHER" id="PTHR47332:SF4">
    <property type="entry name" value="SET DOMAIN-CONTAINING PROTEIN 5"/>
    <property type="match status" value="1"/>
</dbReference>
<reference evidence="2" key="2">
    <citation type="journal article" date="2016" name="Fungal Biol.">
        <title>Ochratoxin A production by Penicillium thymicola.</title>
        <authorList>
            <person name="Nguyen H.D.T."/>
            <person name="McMullin D.R."/>
            <person name="Ponomareva E."/>
            <person name="Riley R."/>
            <person name="Pomraning K.R."/>
            <person name="Baker S.E."/>
            <person name="Seifert K.A."/>
        </authorList>
    </citation>
    <scope>NUCLEOTIDE SEQUENCE</scope>
    <source>
        <strain evidence="2">DAOM 180753</strain>
    </source>
</reference>
<dbReference type="PROSITE" id="PS50280">
    <property type="entry name" value="SET"/>
    <property type="match status" value="1"/>
</dbReference>
<dbReference type="InterPro" id="IPR046341">
    <property type="entry name" value="SET_dom_sf"/>
</dbReference>
<keyword evidence="3" id="KW-1185">Reference proteome</keyword>
<dbReference type="Proteomes" id="UP001227192">
    <property type="component" value="Unassembled WGS sequence"/>
</dbReference>
<organism evidence="2 3">
    <name type="scientific">Penicillium thymicola</name>
    <dbReference type="NCBI Taxonomy" id="293382"/>
    <lineage>
        <taxon>Eukaryota</taxon>
        <taxon>Fungi</taxon>
        <taxon>Dikarya</taxon>
        <taxon>Ascomycota</taxon>
        <taxon>Pezizomycotina</taxon>
        <taxon>Eurotiomycetes</taxon>
        <taxon>Eurotiomycetidae</taxon>
        <taxon>Eurotiales</taxon>
        <taxon>Aspergillaceae</taxon>
        <taxon>Penicillium</taxon>
    </lineage>
</organism>
<protein>
    <recommendedName>
        <fullName evidence="1">SET domain-containing protein</fullName>
    </recommendedName>
</protein>
<dbReference type="CDD" id="cd20071">
    <property type="entry name" value="SET_SMYD"/>
    <property type="match status" value="1"/>
</dbReference>
<dbReference type="AlphaFoldDB" id="A0AAI9T5A2"/>
<sequence length="171" mass="19650">MSTKTPEKLYTIKEIPYRGLGFIAARKIEKGERILSEAPLIRVPRSTVSKTQVQERISREVAALSQDERQSFFALHNAFKDKETRELGIVHTNALPFGSNASAGGVFVQASRINHACLQNSQNTWNEDLQQLTIHAFRDIGKGEEITLFYLHDRTNYSQRRRALQQRFRFT</sequence>
<dbReference type="InterPro" id="IPR001214">
    <property type="entry name" value="SET_dom"/>
</dbReference>
<dbReference type="PANTHER" id="PTHR47332">
    <property type="entry name" value="SET DOMAIN-CONTAINING PROTEIN 5"/>
    <property type="match status" value="1"/>
</dbReference>
<dbReference type="Pfam" id="PF00856">
    <property type="entry name" value="SET"/>
    <property type="match status" value="1"/>
</dbReference>
<feature type="domain" description="SET" evidence="1">
    <location>
        <begin position="7"/>
        <end position="151"/>
    </location>
</feature>